<organism evidence="1 2">
    <name type="scientific">Massilia cellulosiltytica</name>
    <dbReference type="NCBI Taxonomy" id="2683234"/>
    <lineage>
        <taxon>Bacteria</taxon>
        <taxon>Pseudomonadati</taxon>
        <taxon>Pseudomonadota</taxon>
        <taxon>Betaproteobacteria</taxon>
        <taxon>Burkholderiales</taxon>
        <taxon>Oxalobacteraceae</taxon>
        <taxon>Telluria group</taxon>
        <taxon>Massilia</taxon>
    </lineage>
</organism>
<name>A0A7X3G5W2_9BURK</name>
<dbReference type="EMBL" id="WSES01000012">
    <property type="protein sequence ID" value="MVW64252.1"/>
    <property type="molecule type" value="Genomic_DNA"/>
</dbReference>
<evidence type="ECO:0000313" key="1">
    <source>
        <dbReference type="EMBL" id="MVW64252.1"/>
    </source>
</evidence>
<keyword evidence="2" id="KW-1185">Reference proteome</keyword>
<reference evidence="1 2" key="1">
    <citation type="submission" date="2019-12" db="EMBL/GenBank/DDBJ databases">
        <authorList>
            <person name="Li C."/>
            <person name="Zhao J."/>
        </authorList>
    </citation>
    <scope>NUCLEOTIDE SEQUENCE [LARGE SCALE GENOMIC DNA]</scope>
    <source>
        <strain evidence="1 2">NEAU-DD11</strain>
    </source>
</reference>
<comment type="caution">
    <text evidence="1">The sequence shown here is derived from an EMBL/GenBank/DDBJ whole genome shotgun (WGS) entry which is preliminary data.</text>
</comment>
<protein>
    <submittedName>
        <fullName evidence="1">Uncharacterized protein</fullName>
    </submittedName>
</protein>
<proteinExistence type="predicted"/>
<dbReference type="AlphaFoldDB" id="A0A7X3G5W2"/>
<dbReference type="Proteomes" id="UP000443353">
    <property type="component" value="Unassembled WGS sequence"/>
</dbReference>
<accession>A0A7X3G5W2</accession>
<gene>
    <name evidence="1" type="ORF">GPY61_30435</name>
</gene>
<sequence length="231" mass="26778">MTTSTQRAWEGLANSMRLYVESELRFKEIFALDREEAVKNQDMAMEAKLEKFHALYDITKKFSGFHYFDHGDTSLVIALRNAIHHHDDHTLFQSWNARILLNDAFMQLSGAEFLLGSTTPEEEAFTVRYYYLLDDFYARLPALKNADKHRTLWDRDLQFATIAKAGVDGRYPATQVYVDIMPAFISAVRRVRKWLVSTGFTPAGSDSEVYFECFGEPAPEKRLSFRRLRIP</sequence>
<dbReference type="RefSeq" id="WP_160410766.1">
    <property type="nucleotide sequence ID" value="NZ_WSES01000012.1"/>
</dbReference>
<evidence type="ECO:0000313" key="2">
    <source>
        <dbReference type="Proteomes" id="UP000443353"/>
    </source>
</evidence>